<protein>
    <recommendedName>
        <fullName evidence="1">YgjP-like metallopeptidase domain-containing protein</fullName>
    </recommendedName>
</protein>
<dbReference type="Gene3D" id="3.30.2010.10">
    <property type="entry name" value="Metalloproteases ('zincins'), catalytic domain"/>
    <property type="match status" value="1"/>
</dbReference>
<dbReference type="InterPro" id="IPR002725">
    <property type="entry name" value="YgjP-like_metallopeptidase"/>
</dbReference>
<dbReference type="OrthoDB" id="9811177at2"/>
<accession>A0A554WZQ4</accession>
<organism evidence="2 3">
    <name type="scientific">Tepidimonas taiwanensis</name>
    <dbReference type="NCBI Taxonomy" id="307486"/>
    <lineage>
        <taxon>Bacteria</taxon>
        <taxon>Pseudomonadati</taxon>
        <taxon>Pseudomonadota</taxon>
        <taxon>Betaproteobacteria</taxon>
        <taxon>Burkholderiales</taxon>
        <taxon>Tepidimonas</taxon>
    </lineage>
</organism>
<dbReference type="AlphaFoldDB" id="A0A554WZQ4"/>
<keyword evidence="3" id="KW-1185">Reference proteome</keyword>
<reference evidence="2 3" key="1">
    <citation type="submission" date="2019-07" db="EMBL/GenBank/DDBJ databases">
        <title>Tepidimonas taiwanensis I1-1 draft genome.</title>
        <authorList>
            <person name="Da Costa M.S."/>
            <person name="Froufe H.J.C."/>
            <person name="Egas C."/>
            <person name="Albuquerque L."/>
        </authorList>
    </citation>
    <scope>NUCLEOTIDE SEQUENCE [LARGE SCALE GENOMIC DNA]</scope>
    <source>
        <strain evidence="2 3">I1-1</strain>
    </source>
</reference>
<dbReference type="EMBL" id="VJOM01000041">
    <property type="protein sequence ID" value="TSE29063.1"/>
    <property type="molecule type" value="Genomic_DNA"/>
</dbReference>
<dbReference type="Proteomes" id="UP000317763">
    <property type="component" value="Unassembled WGS sequence"/>
</dbReference>
<dbReference type="InterPro" id="IPR053136">
    <property type="entry name" value="UTP_pyrophosphatase-like"/>
</dbReference>
<gene>
    <name evidence="2" type="ORF">Ttaiw_02433</name>
</gene>
<evidence type="ECO:0000313" key="2">
    <source>
        <dbReference type="EMBL" id="TSE29063.1"/>
    </source>
</evidence>
<dbReference type="Pfam" id="PF01863">
    <property type="entry name" value="YgjP-like"/>
    <property type="match status" value="1"/>
</dbReference>
<dbReference type="CDD" id="cd07344">
    <property type="entry name" value="M48_yhfN_like"/>
    <property type="match status" value="1"/>
</dbReference>
<evidence type="ECO:0000259" key="1">
    <source>
        <dbReference type="Pfam" id="PF01863"/>
    </source>
</evidence>
<evidence type="ECO:0000313" key="3">
    <source>
        <dbReference type="Proteomes" id="UP000317763"/>
    </source>
</evidence>
<dbReference type="PANTHER" id="PTHR30399:SF1">
    <property type="entry name" value="UTP PYROPHOSPHATASE"/>
    <property type="match status" value="1"/>
</dbReference>
<proteinExistence type="predicted"/>
<comment type="caution">
    <text evidence="2">The sequence shown here is derived from an EMBL/GenBank/DDBJ whole genome shotgun (WGS) entry which is preliminary data.</text>
</comment>
<sequence>MSAAPPEHAAAAAPSQALWAHPHANREIVLRGVRVAYECRRSARRTLGLLAGPQGLSVRAPRGAAWADIEAFLQHKADWVLTQWRRLAERPRPAWPPRTPALIEQARQRFAERVAHYAPLLGVAPARLRVSDARTRWGSASSRGTIALNWRLVCLPPALLDYVVVHELAHLREMNHGPAFWALVAAVLPDYAQRRAALHRHPLR</sequence>
<dbReference type="PANTHER" id="PTHR30399">
    <property type="entry name" value="UNCHARACTERIZED PROTEIN YGJP"/>
    <property type="match status" value="1"/>
</dbReference>
<name>A0A554WZQ4_9BURK</name>
<dbReference type="RefSeq" id="WP_052231521.1">
    <property type="nucleotide sequence ID" value="NZ_CP083911.1"/>
</dbReference>
<dbReference type="STRING" id="307486.GCA_000807215_01154"/>
<feature type="domain" description="YgjP-like metallopeptidase" evidence="1">
    <location>
        <begin position="102"/>
        <end position="201"/>
    </location>
</feature>